<gene>
    <name evidence="2" type="ORF">PYCCODRAFT_1393188</name>
</gene>
<dbReference type="InterPro" id="IPR002156">
    <property type="entry name" value="RNaseH_domain"/>
</dbReference>
<evidence type="ECO:0000313" key="3">
    <source>
        <dbReference type="Proteomes" id="UP000193067"/>
    </source>
</evidence>
<dbReference type="AlphaFoldDB" id="A0A1Y2IKX5"/>
<accession>A0A1Y2IKX5</accession>
<dbReference type="Pfam" id="PF00075">
    <property type="entry name" value="RNase_H"/>
    <property type="match status" value="1"/>
</dbReference>
<dbReference type="Proteomes" id="UP000193067">
    <property type="component" value="Unassembled WGS sequence"/>
</dbReference>
<feature type="domain" description="RNase H type-1" evidence="1">
    <location>
        <begin position="1"/>
        <end position="77"/>
    </location>
</feature>
<dbReference type="EMBL" id="KZ084117">
    <property type="protein sequence ID" value="OSD00582.1"/>
    <property type="molecule type" value="Genomic_DNA"/>
</dbReference>
<sequence>MTLTIETDSKTTLEALTKYAKRNEDMGYIDVENGELLRRVTAILRARQAHVIFKWIKGHSGHPRNEGADRLAAKGAGMEPHDDNWMSEDSLRLRVPGAKLMSMSQRLAYKEIRRRKTETFLARTATRSNLSRISNDINLACGSSPTEESIWRGLSKKHVTRECKQFLWKAIHQAFWIGDLWLRPSMPADLRARAACQICGTTEDMNHILFECAARERTVAWKLTKDLWTATAERWYEPNWGTVIGSPCLFFEDPSGRRRQTVEARWTIIATETAYLIWKLRCERVIQHEGASFAEDEVQRRWRATMEGRMKMDRWSASNGKSKMTLQRHEVDSIWKPLLASADTLPLDWVRNVGVLVGIR</sequence>
<dbReference type="OrthoDB" id="2752996at2759"/>
<dbReference type="GO" id="GO:0004523">
    <property type="term" value="F:RNA-DNA hybrid ribonuclease activity"/>
    <property type="evidence" value="ECO:0007669"/>
    <property type="project" value="InterPro"/>
</dbReference>
<dbReference type="InterPro" id="IPR036397">
    <property type="entry name" value="RNaseH_sf"/>
</dbReference>
<dbReference type="PROSITE" id="PS50879">
    <property type="entry name" value="RNASE_H_1"/>
    <property type="match status" value="1"/>
</dbReference>
<evidence type="ECO:0000313" key="2">
    <source>
        <dbReference type="EMBL" id="OSD00582.1"/>
    </source>
</evidence>
<protein>
    <recommendedName>
        <fullName evidence="1">RNase H type-1 domain-containing protein</fullName>
    </recommendedName>
</protein>
<reference evidence="2 3" key="1">
    <citation type="journal article" date="2015" name="Biotechnol. Biofuels">
        <title>Enhanced degradation of softwood versus hardwood by the white-rot fungus Pycnoporus coccineus.</title>
        <authorList>
            <person name="Couturier M."/>
            <person name="Navarro D."/>
            <person name="Chevret D."/>
            <person name="Henrissat B."/>
            <person name="Piumi F."/>
            <person name="Ruiz-Duenas F.J."/>
            <person name="Martinez A.T."/>
            <person name="Grigoriev I.V."/>
            <person name="Riley R."/>
            <person name="Lipzen A."/>
            <person name="Berrin J.G."/>
            <person name="Master E.R."/>
            <person name="Rosso M.N."/>
        </authorList>
    </citation>
    <scope>NUCLEOTIDE SEQUENCE [LARGE SCALE GENOMIC DNA]</scope>
    <source>
        <strain evidence="2 3">BRFM310</strain>
    </source>
</reference>
<dbReference type="SUPFAM" id="SSF53098">
    <property type="entry name" value="Ribonuclease H-like"/>
    <property type="match status" value="1"/>
</dbReference>
<name>A0A1Y2IKX5_TRAC3</name>
<feature type="non-terminal residue" evidence="2">
    <location>
        <position position="360"/>
    </location>
</feature>
<dbReference type="STRING" id="1353009.A0A1Y2IKX5"/>
<organism evidence="2 3">
    <name type="scientific">Trametes coccinea (strain BRFM310)</name>
    <name type="common">Pycnoporus coccineus</name>
    <dbReference type="NCBI Taxonomy" id="1353009"/>
    <lineage>
        <taxon>Eukaryota</taxon>
        <taxon>Fungi</taxon>
        <taxon>Dikarya</taxon>
        <taxon>Basidiomycota</taxon>
        <taxon>Agaricomycotina</taxon>
        <taxon>Agaricomycetes</taxon>
        <taxon>Polyporales</taxon>
        <taxon>Polyporaceae</taxon>
        <taxon>Trametes</taxon>
    </lineage>
</organism>
<dbReference type="GO" id="GO:0003676">
    <property type="term" value="F:nucleic acid binding"/>
    <property type="evidence" value="ECO:0007669"/>
    <property type="project" value="InterPro"/>
</dbReference>
<dbReference type="Gene3D" id="3.30.420.10">
    <property type="entry name" value="Ribonuclease H-like superfamily/Ribonuclease H"/>
    <property type="match status" value="1"/>
</dbReference>
<keyword evidence="3" id="KW-1185">Reference proteome</keyword>
<proteinExistence type="predicted"/>
<evidence type="ECO:0000259" key="1">
    <source>
        <dbReference type="PROSITE" id="PS50879"/>
    </source>
</evidence>
<dbReference type="InterPro" id="IPR012337">
    <property type="entry name" value="RNaseH-like_sf"/>
</dbReference>